<dbReference type="Proteomes" id="UP000792457">
    <property type="component" value="Unassembled WGS sequence"/>
</dbReference>
<evidence type="ECO:0000256" key="1">
    <source>
        <dbReference type="SAM" id="Phobius"/>
    </source>
</evidence>
<sequence>MNFTVGYKNCEGSGGKWTSFYIWSDYLSSHKLRVEMAARSVLSSLLAIGFLLAGLIQYEISAGIVTFSAEDYADYILEAGYMTLYCRDYEEDSEFSEEVVGSGSREGNASDHFEGKFLQGNRSDWRHLPEAKVW</sequence>
<dbReference type="EMBL" id="KZ312408">
    <property type="protein sequence ID" value="KAG8240178.1"/>
    <property type="molecule type" value="Genomic_DNA"/>
</dbReference>
<comment type="caution">
    <text evidence="2">The sequence shown here is derived from an EMBL/GenBank/DDBJ whole genome shotgun (WGS) entry which is preliminary data.</text>
</comment>
<proteinExistence type="predicted"/>
<keyword evidence="1" id="KW-1133">Transmembrane helix</keyword>
<feature type="transmembrane region" description="Helical" evidence="1">
    <location>
        <begin position="36"/>
        <end position="56"/>
    </location>
</feature>
<organism evidence="2 3">
    <name type="scientific">Ladona fulva</name>
    <name type="common">Scarce chaser dragonfly</name>
    <name type="synonym">Libellula fulva</name>
    <dbReference type="NCBI Taxonomy" id="123851"/>
    <lineage>
        <taxon>Eukaryota</taxon>
        <taxon>Metazoa</taxon>
        <taxon>Ecdysozoa</taxon>
        <taxon>Arthropoda</taxon>
        <taxon>Hexapoda</taxon>
        <taxon>Insecta</taxon>
        <taxon>Pterygota</taxon>
        <taxon>Palaeoptera</taxon>
        <taxon>Odonata</taxon>
        <taxon>Epiprocta</taxon>
        <taxon>Anisoptera</taxon>
        <taxon>Libelluloidea</taxon>
        <taxon>Libellulidae</taxon>
        <taxon>Ladona</taxon>
    </lineage>
</organism>
<reference evidence="2" key="2">
    <citation type="submission" date="2017-10" db="EMBL/GenBank/DDBJ databases">
        <title>Ladona fulva Genome sequencing and assembly.</title>
        <authorList>
            <person name="Murali S."/>
            <person name="Richards S."/>
            <person name="Bandaranaike D."/>
            <person name="Bellair M."/>
            <person name="Blankenburg K."/>
            <person name="Chao H."/>
            <person name="Dinh H."/>
            <person name="Doddapaneni H."/>
            <person name="Dugan-Rocha S."/>
            <person name="Elkadiri S."/>
            <person name="Gnanaolivu R."/>
            <person name="Hernandez B."/>
            <person name="Skinner E."/>
            <person name="Javaid M."/>
            <person name="Lee S."/>
            <person name="Li M."/>
            <person name="Ming W."/>
            <person name="Munidasa M."/>
            <person name="Muniz J."/>
            <person name="Nguyen L."/>
            <person name="Hughes D."/>
            <person name="Osuji N."/>
            <person name="Pu L.-L."/>
            <person name="Puazo M."/>
            <person name="Qu C."/>
            <person name="Quiroz J."/>
            <person name="Raj R."/>
            <person name="Weissenberger G."/>
            <person name="Xin Y."/>
            <person name="Zou X."/>
            <person name="Han Y."/>
            <person name="Worley K."/>
            <person name="Muzny D."/>
            <person name="Gibbs R."/>
        </authorList>
    </citation>
    <scope>NUCLEOTIDE SEQUENCE</scope>
    <source>
        <strain evidence="2">Sampled in the wild</strain>
    </source>
</reference>
<keyword evidence="3" id="KW-1185">Reference proteome</keyword>
<name>A0A8K0KY75_LADFU</name>
<gene>
    <name evidence="2" type="ORF">J437_LFUL009468</name>
</gene>
<protein>
    <submittedName>
        <fullName evidence="2">Uncharacterized protein</fullName>
    </submittedName>
</protein>
<dbReference type="AlphaFoldDB" id="A0A8K0KY75"/>
<evidence type="ECO:0000313" key="2">
    <source>
        <dbReference type="EMBL" id="KAG8240178.1"/>
    </source>
</evidence>
<keyword evidence="1" id="KW-0812">Transmembrane</keyword>
<reference evidence="2" key="1">
    <citation type="submission" date="2013-04" db="EMBL/GenBank/DDBJ databases">
        <authorList>
            <person name="Qu J."/>
            <person name="Murali S.C."/>
            <person name="Bandaranaike D."/>
            <person name="Bellair M."/>
            <person name="Blankenburg K."/>
            <person name="Chao H."/>
            <person name="Dinh H."/>
            <person name="Doddapaneni H."/>
            <person name="Downs B."/>
            <person name="Dugan-Rocha S."/>
            <person name="Elkadiri S."/>
            <person name="Gnanaolivu R.D."/>
            <person name="Hernandez B."/>
            <person name="Javaid M."/>
            <person name="Jayaseelan J.C."/>
            <person name="Lee S."/>
            <person name="Li M."/>
            <person name="Ming W."/>
            <person name="Munidasa M."/>
            <person name="Muniz J."/>
            <person name="Nguyen L."/>
            <person name="Ongeri F."/>
            <person name="Osuji N."/>
            <person name="Pu L.-L."/>
            <person name="Puazo M."/>
            <person name="Qu C."/>
            <person name="Quiroz J."/>
            <person name="Raj R."/>
            <person name="Weissenberger G."/>
            <person name="Xin Y."/>
            <person name="Zou X."/>
            <person name="Han Y."/>
            <person name="Richards S."/>
            <person name="Worley K."/>
            <person name="Muzny D."/>
            <person name="Gibbs R."/>
        </authorList>
    </citation>
    <scope>NUCLEOTIDE SEQUENCE</scope>
    <source>
        <strain evidence="2">Sampled in the wild</strain>
    </source>
</reference>
<accession>A0A8K0KY75</accession>
<keyword evidence="1" id="KW-0472">Membrane</keyword>
<evidence type="ECO:0000313" key="3">
    <source>
        <dbReference type="Proteomes" id="UP000792457"/>
    </source>
</evidence>